<dbReference type="KEGG" id="eiv:EIN_375190"/>
<dbReference type="AlphaFoldDB" id="A0A0A1TU54"/>
<gene>
    <name evidence="1" type="ORF">EIN_375190</name>
</gene>
<dbReference type="VEuPathDB" id="AmoebaDB:EIN_375190"/>
<name>A0A0A1TU54_ENTIV</name>
<dbReference type="OMA" id="EFAETCH"/>
<protein>
    <submittedName>
        <fullName evidence="1">Uncharacterized protein</fullName>
    </submittedName>
</protein>
<evidence type="ECO:0000313" key="2">
    <source>
        <dbReference type="Proteomes" id="UP000014680"/>
    </source>
</evidence>
<organism evidence="1 2">
    <name type="scientific">Entamoeba invadens IP1</name>
    <dbReference type="NCBI Taxonomy" id="370355"/>
    <lineage>
        <taxon>Eukaryota</taxon>
        <taxon>Amoebozoa</taxon>
        <taxon>Evosea</taxon>
        <taxon>Archamoebae</taxon>
        <taxon>Mastigamoebida</taxon>
        <taxon>Entamoebidae</taxon>
        <taxon>Entamoeba</taxon>
    </lineage>
</organism>
<accession>A0A0A1TU54</accession>
<dbReference type="EMBL" id="KB207268">
    <property type="protein sequence ID" value="ELP83434.1"/>
    <property type="molecule type" value="Genomic_DNA"/>
</dbReference>
<dbReference type="GeneID" id="14882406"/>
<dbReference type="RefSeq" id="XP_004182780.1">
    <property type="nucleotide sequence ID" value="XM_004182732.1"/>
</dbReference>
<sequence length="183" mass="20998">MDSSYKSARNYQVCEQCFMLLLLNKYAEIEFMRKKKKSTQALPFLQVKTIFFSQYDSIDFVNLIETKCKGMMESEIKGGLAQHTAQRRYNCNLLTESLHLLMDILEEFGFYFSNTLSSGKNGTIKAEKIGKIGIKDAVFYEDVIREKGQILNKLVCSKLEFAETCHFVVCSSELQSIFSCPNL</sequence>
<keyword evidence="2" id="KW-1185">Reference proteome</keyword>
<reference evidence="1 2" key="1">
    <citation type="submission" date="2012-10" db="EMBL/GenBank/DDBJ databases">
        <authorList>
            <person name="Zafar N."/>
            <person name="Inman J."/>
            <person name="Hall N."/>
            <person name="Lorenzi H."/>
            <person name="Caler E."/>
        </authorList>
    </citation>
    <scope>NUCLEOTIDE SEQUENCE [LARGE SCALE GENOMIC DNA]</scope>
    <source>
        <strain evidence="1 2">IP1</strain>
    </source>
</reference>
<dbReference type="Proteomes" id="UP000014680">
    <property type="component" value="Unassembled WGS sequence"/>
</dbReference>
<dbReference type="OrthoDB" id="27233at2759"/>
<evidence type="ECO:0000313" key="1">
    <source>
        <dbReference type="EMBL" id="ELP83434.1"/>
    </source>
</evidence>
<proteinExistence type="predicted"/>